<feature type="compositionally biased region" description="Low complexity" evidence="3">
    <location>
        <begin position="530"/>
        <end position="553"/>
    </location>
</feature>
<evidence type="ECO:0000256" key="2">
    <source>
        <dbReference type="ARBA" id="ARBA00023242"/>
    </source>
</evidence>
<dbReference type="GO" id="GO:0003677">
    <property type="term" value="F:DNA binding"/>
    <property type="evidence" value="ECO:0007669"/>
    <property type="project" value="InterPro"/>
</dbReference>
<feature type="domain" description="Xylanolytic transcriptional activator regulatory" evidence="4">
    <location>
        <begin position="194"/>
        <end position="267"/>
    </location>
</feature>
<keyword evidence="6" id="KW-1185">Reference proteome</keyword>
<evidence type="ECO:0000256" key="3">
    <source>
        <dbReference type="SAM" id="MobiDB-lite"/>
    </source>
</evidence>
<dbReference type="PANTHER" id="PTHR31001:SF40">
    <property type="entry name" value="ZN(II)2CYS6 TRANSCRIPTION FACTOR (EUROFUNG)"/>
    <property type="match status" value="1"/>
</dbReference>
<evidence type="ECO:0000313" key="6">
    <source>
        <dbReference type="Proteomes" id="UP000750711"/>
    </source>
</evidence>
<dbReference type="Pfam" id="PF04082">
    <property type="entry name" value="Fungal_trans"/>
    <property type="match status" value="1"/>
</dbReference>
<feature type="compositionally biased region" description="Low complexity" evidence="3">
    <location>
        <begin position="491"/>
        <end position="507"/>
    </location>
</feature>
<dbReference type="AlphaFoldDB" id="A0A9P8LGL6"/>
<evidence type="ECO:0000256" key="1">
    <source>
        <dbReference type="ARBA" id="ARBA00004123"/>
    </source>
</evidence>
<dbReference type="GO" id="GO:0006351">
    <property type="term" value="P:DNA-templated transcription"/>
    <property type="evidence" value="ECO:0007669"/>
    <property type="project" value="InterPro"/>
</dbReference>
<keyword evidence="2" id="KW-0539">Nucleus</keyword>
<evidence type="ECO:0000259" key="4">
    <source>
        <dbReference type="SMART" id="SM00906"/>
    </source>
</evidence>
<proteinExistence type="predicted"/>
<dbReference type="InterPro" id="IPR007219">
    <property type="entry name" value="XnlR_reg_dom"/>
</dbReference>
<evidence type="ECO:0000313" key="5">
    <source>
        <dbReference type="EMBL" id="KAH0565132.1"/>
    </source>
</evidence>
<dbReference type="InterPro" id="IPR050613">
    <property type="entry name" value="Sec_Metabolite_Reg"/>
</dbReference>
<reference evidence="5" key="1">
    <citation type="submission" date="2021-03" db="EMBL/GenBank/DDBJ databases">
        <title>Comparative genomics and phylogenomic investigation of the class Geoglossomycetes provide insights into ecological specialization and systematics.</title>
        <authorList>
            <person name="Melie T."/>
            <person name="Pirro S."/>
            <person name="Miller A.N."/>
            <person name="Quandt A."/>
        </authorList>
    </citation>
    <scope>NUCLEOTIDE SEQUENCE</scope>
    <source>
        <strain evidence="5">CAQ_001_2017</strain>
    </source>
</reference>
<dbReference type="SMART" id="SM00906">
    <property type="entry name" value="Fungal_trans"/>
    <property type="match status" value="1"/>
</dbReference>
<gene>
    <name evidence="5" type="ORF">GP486_001483</name>
</gene>
<dbReference type="GO" id="GO:0005634">
    <property type="term" value="C:nucleus"/>
    <property type="evidence" value="ECO:0007669"/>
    <property type="project" value="UniProtKB-SubCell"/>
</dbReference>
<dbReference type="CDD" id="cd12148">
    <property type="entry name" value="fungal_TF_MHR"/>
    <property type="match status" value="1"/>
</dbReference>
<dbReference type="PANTHER" id="PTHR31001">
    <property type="entry name" value="UNCHARACTERIZED TRANSCRIPTIONAL REGULATORY PROTEIN"/>
    <property type="match status" value="1"/>
</dbReference>
<name>A0A9P8LGL6_9PEZI</name>
<protein>
    <recommendedName>
        <fullName evidence="4">Xylanolytic transcriptional activator regulatory domain-containing protein</fullName>
    </recommendedName>
</protein>
<feature type="region of interest" description="Disordered" evidence="3">
    <location>
        <begin position="481"/>
        <end position="558"/>
    </location>
</feature>
<dbReference type="GO" id="GO:0008270">
    <property type="term" value="F:zinc ion binding"/>
    <property type="evidence" value="ECO:0007669"/>
    <property type="project" value="InterPro"/>
</dbReference>
<organism evidence="5 6">
    <name type="scientific">Trichoglossum hirsutum</name>
    <dbReference type="NCBI Taxonomy" id="265104"/>
    <lineage>
        <taxon>Eukaryota</taxon>
        <taxon>Fungi</taxon>
        <taxon>Dikarya</taxon>
        <taxon>Ascomycota</taxon>
        <taxon>Pezizomycotina</taxon>
        <taxon>Geoglossomycetes</taxon>
        <taxon>Geoglossales</taxon>
        <taxon>Geoglossaceae</taxon>
        <taxon>Trichoglossum</taxon>
    </lineage>
</organism>
<dbReference type="Proteomes" id="UP000750711">
    <property type="component" value="Unassembled WGS sequence"/>
</dbReference>
<accession>A0A9P8LGL6</accession>
<dbReference type="EMBL" id="JAGHQM010000133">
    <property type="protein sequence ID" value="KAH0565132.1"/>
    <property type="molecule type" value="Genomic_DNA"/>
</dbReference>
<comment type="caution">
    <text evidence="5">The sequence shown here is derived from an EMBL/GenBank/DDBJ whole genome shotgun (WGS) entry which is preliminary data.</text>
</comment>
<sequence>MNKTLGSRNGRPPQAEKAALLELAPPSAQSIHELLMPGSTYIAPGDSRNAPNYFFGGFDHSSSFMAYMIPRPAADRLMLQYFNCVHPLACLVHRPTFEGQYERFWHEISLGSEPPYSLQALYFAVLFSGAVSLSDGAILRDYGRTKESVVNDFRMNAEAALSKANFIRTTKLETLQAFVMYLIPLCRDEISRAHSALTATAIRIAECMGLHRDGKNFGLQPIEIHVRRLVWYQLCFLDLRTCESQGPRPVIRKEDFDTKFPLNLDDTDITATGAPQHSAERWTDATFSIIRFECSEMVRILWADRPRLEKKEISLTAVLTNIETFKKSMEEKYSNILRSDIPIQKAAKHVMIVLICRMYIMVLHRYLFRQTGIRNRIRQMTITNALCQIENAIALETDPALAQWAWYAGAWQQWHTALLLLTDIWSHPDREEADRVWACLDYVFGGNRGLSRDEKARSILMEVRDKAGRLRSARKLKMPISMAEHRSRLSPSARPVGPAGPAGHPGPTDGGLGNFKGPTDDSSLRAVKQSSTSPGSSPGFSGDSPGGSASPGGYKLKEEEMIDIDWVSGF</sequence>
<comment type="subcellular location">
    <subcellularLocation>
        <location evidence="1">Nucleus</location>
    </subcellularLocation>
</comment>